<dbReference type="PROSITE" id="PS50994">
    <property type="entry name" value="INTEGRASE"/>
    <property type="match status" value="1"/>
</dbReference>
<dbReference type="GO" id="GO:0015074">
    <property type="term" value="P:DNA integration"/>
    <property type="evidence" value="ECO:0007669"/>
    <property type="project" value="InterPro"/>
</dbReference>
<dbReference type="InterPro" id="IPR036397">
    <property type="entry name" value="RNaseH_sf"/>
</dbReference>
<dbReference type="PANTHER" id="PTHR35004:SF6">
    <property type="entry name" value="TRANSPOSASE"/>
    <property type="match status" value="1"/>
</dbReference>
<dbReference type="AlphaFoldDB" id="A0A644XEZ0"/>
<dbReference type="GO" id="GO:0003676">
    <property type="term" value="F:nucleic acid binding"/>
    <property type="evidence" value="ECO:0007669"/>
    <property type="project" value="InterPro"/>
</dbReference>
<feature type="domain" description="Integrase catalytic" evidence="1">
    <location>
        <begin position="122"/>
        <end position="298"/>
    </location>
</feature>
<gene>
    <name evidence="2" type="ORF">SDC9_61136</name>
</gene>
<reference evidence="2" key="1">
    <citation type="submission" date="2019-08" db="EMBL/GenBank/DDBJ databases">
        <authorList>
            <person name="Kucharzyk K."/>
            <person name="Murdoch R.W."/>
            <person name="Higgins S."/>
            <person name="Loffler F."/>
        </authorList>
    </citation>
    <scope>NUCLEOTIDE SEQUENCE</scope>
</reference>
<protein>
    <recommendedName>
        <fullName evidence="1">Integrase catalytic domain-containing protein</fullName>
    </recommendedName>
</protein>
<dbReference type="SUPFAM" id="SSF53098">
    <property type="entry name" value="Ribonuclease H-like"/>
    <property type="match status" value="1"/>
</dbReference>
<dbReference type="InterPro" id="IPR001584">
    <property type="entry name" value="Integrase_cat-core"/>
</dbReference>
<organism evidence="2">
    <name type="scientific">bioreactor metagenome</name>
    <dbReference type="NCBI Taxonomy" id="1076179"/>
    <lineage>
        <taxon>unclassified sequences</taxon>
        <taxon>metagenomes</taxon>
        <taxon>ecological metagenomes</taxon>
    </lineage>
</organism>
<evidence type="ECO:0000259" key="1">
    <source>
        <dbReference type="PROSITE" id="PS50994"/>
    </source>
</evidence>
<dbReference type="Gene3D" id="3.30.420.10">
    <property type="entry name" value="Ribonuclease H-like superfamily/Ribonuclease H"/>
    <property type="match status" value="1"/>
</dbReference>
<dbReference type="PANTHER" id="PTHR35004">
    <property type="entry name" value="TRANSPOSASE RV3428C-RELATED"/>
    <property type="match status" value="1"/>
</dbReference>
<sequence>MKGYCVYSQIHQLKEKGFRKTTVAKMLGINRRTVNRYWDMLTDDYEINASNICRERALGEYESIILKWLHDYPSMSAAQVCDWLKEHYSADFTERTVSRFVKDLREEYGIKKITEPREYEAVAELPMGQQMQVDFGEKWMKDVEGGRIKVYVAAFVLSHSRYKYAEAQSRPFRATDLVAACHRCFRYIGGMPHEIVFDQDSIVCVSENNGDIIHTYEFEKLRQECKFSVYMCRGADPESKGKIESVVKYVKGNFLENRIYVDDGILNGSLLDWLDRTANAKVHGTTKRVPAEVFKEEQNYLRPLVSIPENRDAFVCRTVRKDNTIVYGSNRYSVPLGTYTNNPEVHVVERDGFLLIQTVFGDDICQHRLSTGKGMLLQNHHHLRDRSTSLDRMQDELNALLNGKASEFLQAIRADKTRYTRDQFRLIRTLYDRYGLAATLEAIDFCSGSRLFSVNYMKDYLEHSATPVITQEIPIIPISDRKYHVTTEKRPLEVYAKVGAGK</sequence>
<dbReference type="NCBIfam" id="NF033546">
    <property type="entry name" value="transpos_IS21"/>
    <property type="match status" value="1"/>
</dbReference>
<dbReference type="SUPFAM" id="SSF46689">
    <property type="entry name" value="Homeodomain-like"/>
    <property type="match status" value="1"/>
</dbReference>
<evidence type="ECO:0000313" key="2">
    <source>
        <dbReference type="EMBL" id="MPM14772.1"/>
    </source>
</evidence>
<dbReference type="InterPro" id="IPR012337">
    <property type="entry name" value="RNaseH-like_sf"/>
</dbReference>
<accession>A0A644XEZ0</accession>
<dbReference type="InterPro" id="IPR009057">
    <property type="entry name" value="Homeodomain-like_sf"/>
</dbReference>
<name>A0A644XEZ0_9ZZZZ</name>
<proteinExistence type="predicted"/>
<comment type="caution">
    <text evidence="2">The sequence shown here is derived from an EMBL/GenBank/DDBJ whole genome shotgun (WGS) entry which is preliminary data.</text>
</comment>
<dbReference type="EMBL" id="VSSQ01002335">
    <property type="protein sequence ID" value="MPM14772.1"/>
    <property type="molecule type" value="Genomic_DNA"/>
</dbReference>